<dbReference type="SUPFAM" id="SSF140453">
    <property type="entry name" value="EsxAB dimer-like"/>
    <property type="match status" value="1"/>
</dbReference>
<evidence type="ECO:0000256" key="1">
    <source>
        <dbReference type="SAM" id="MobiDB-lite"/>
    </source>
</evidence>
<feature type="compositionally biased region" description="Basic residues" evidence="1">
    <location>
        <begin position="103"/>
        <end position="122"/>
    </location>
</feature>
<comment type="caution">
    <text evidence="2">The sequence shown here is derived from an EMBL/GenBank/DDBJ whole genome shotgun (WGS) entry which is preliminary data.</text>
</comment>
<proteinExistence type="predicted"/>
<feature type="compositionally biased region" description="Basic residues" evidence="1">
    <location>
        <begin position="172"/>
        <end position="189"/>
    </location>
</feature>
<gene>
    <name evidence="2" type="ORF">CQW44_04545</name>
</gene>
<name>A0A3R8WXL0_9ACTN</name>
<dbReference type="AlphaFoldDB" id="A0A3R8WXL0"/>
<feature type="compositionally biased region" description="Polar residues" evidence="1">
    <location>
        <begin position="1"/>
        <end position="21"/>
    </location>
</feature>
<accession>A0A3R8WXL0</accession>
<feature type="compositionally biased region" description="Basic residues" evidence="1">
    <location>
        <begin position="140"/>
        <end position="163"/>
    </location>
</feature>
<feature type="compositionally biased region" description="Low complexity" evidence="1">
    <location>
        <begin position="54"/>
        <end position="63"/>
    </location>
</feature>
<evidence type="ECO:0008006" key="4">
    <source>
        <dbReference type="Google" id="ProtNLM"/>
    </source>
</evidence>
<dbReference type="NCBIfam" id="TIGR03930">
    <property type="entry name" value="WXG100_ESAT6"/>
    <property type="match status" value="1"/>
</dbReference>
<dbReference type="Gene3D" id="1.10.287.1060">
    <property type="entry name" value="ESAT-6-like"/>
    <property type="match status" value="1"/>
</dbReference>
<feature type="compositionally biased region" description="Pro residues" evidence="1">
    <location>
        <begin position="129"/>
        <end position="139"/>
    </location>
</feature>
<keyword evidence="3" id="KW-1185">Reference proteome</keyword>
<dbReference type="EMBL" id="PDES01000002">
    <property type="protein sequence ID" value="RRQ88775.1"/>
    <property type="molecule type" value="Genomic_DNA"/>
</dbReference>
<evidence type="ECO:0000313" key="3">
    <source>
        <dbReference type="Proteomes" id="UP000276379"/>
    </source>
</evidence>
<sequence>MSPGSSPSICGSTRTPWSRPSSWYDAGCGPSASNWPTTPPRCWPPPSVPRRRPAAPGRRTGWRNGSPRPPAPVPSARPICPALRHPTRHRRPAPRAGRDRGARRGPGRQGRRLRRTARRHPRPYGQPYRPGPRGQPYPPTRRHGRTARTRPTPHRRRSRRAPRTRGAVCRAPRSRRRKRGPWCRHKRRPPPAPRTTSCAAADGGSTPHHPAPARTPRGCDIAVNGQGRRRSSREDQTMALTSVELQGMTAAQGSFQTALDETTGSYAQMDGQIEGLRASWSGEAANIYHTAMQDWLTDFDKVNQALRTMLEKLAQNTHIYANTHENTQQQAQQVAQQIGSGSVGLPGFPS</sequence>
<evidence type="ECO:0000313" key="2">
    <source>
        <dbReference type="EMBL" id="RRQ88775.1"/>
    </source>
</evidence>
<reference evidence="2 3" key="1">
    <citation type="submission" date="2017-10" db="EMBL/GenBank/DDBJ databases">
        <title>Draft genome of actinobacteria isolated from guarana (Paullinia cupana (Mart.) Ducke.</title>
        <authorList>
            <person name="Siqueira K.A."/>
            <person name="Liotti R.G."/>
            <person name="Mendes T.A."/>
            <person name="Soares M.A."/>
        </authorList>
    </citation>
    <scope>NUCLEOTIDE SEQUENCE [LARGE SCALE GENOMIC DNA]</scope>
    <source>
        <strain evidence="2 3">199</strain>
    </source>
</reference>
<dbReference type="InterPro" id="IPR010310">
    <property type="entry name" value="T7SS_ESAT-6-like"/>
</dbReference>
<organism evidence="2 3">
    <name type="scientific">Streptomyces griseofuscus</name>
    <dbReference type="NCBI Taxonomy" id="146922"/>
    <lineage>
        <taxon>Bacteria</taxon>
        <taxon>Bacillati</taxon>
        <taxon>Actinomycetota</taxon>
        <taxon>Actinomycetes</taxon>
        <taxon>Kitasatosporales</taxon>
        <taxon>Streptomycetaceae</taxon>
        <taxon>Streptomyces</taxon>
    </lineage>
</organism>
<dbReference type="InterPro" id="IPR036689">
    <property type="entry name" value="ESAT-6-like_sf"/>
</dbReference>
<protein>
    <recommendedName>
        <fullName evidence="4">WXG100 family type VII secretion target</fullName>
    </recommendedName>
</protein>
<dbReference type="Pfam" id="PF06013">
    <property type="entry name" value="WXG100"/>
    <property type="match status" value="1"/>
</dbReference>
<feature type="region of interest" description="Disordered" evidence="1">
    <location>
        <begin position="1"/>
        <end position="235"/>
    </location>
</feature>
<dbReference type="Proteomes" id="UP000276379">
    <property type="component" value="Unassembled WGS sequence"/>
</dbReference>
<feature type="compositionally biased region" description="Pro residues" evidence="1">
    <location>
        <begin position="37"/>
        <end position="48"/>
    </location>
</feature>